<dbReference type="GO" id="GO:0031490">
    <property type="term" value="F:chromatin DNA binding"/>
    <property type="evidence" value="ECO:0007669"/>
    <property type="project" value="InterPro"/>
</dbReference>
<proteinExistence type="predicted"/>
<organism evidence="2 3">
    <name type="scientific">Olea europaea subsp. europaea</name>
    <dbReference type="NCBI Taxonomy" id="158383"/>
    <lineage>
        <taxon>Eukaryota</taxon>
        <taxon>Viridiplantae</taxon>
        <taxon>Streptophyta</taxon>
        <taxon>Embryophyta</taxon>
        <taxon>Tracheophyta</taxon>
        <taxon>Spermatophyta</taxon>
        <taxon>Magnoliopsida</taxon>
        <taxon>eudicotyledons</taxon>
        <taxon>Gunneridae</taxon>
        <taxon>Pentapetalae</taxon>
        <taxon>asterids</taxon>
        <taxon>lamiids</taxon>
        <taxon>Lamiales</taxon>
        <taxon>Oleaceae</taxon>
        <taxon>Oleeae</taxon>
        <taxon>Olea</taxon>
    </lineage>
</organism>
<protein>
    <submittedName>
        <fullName evidence="2">Uncharacterized protein</fullName>
    </submittedName>
</protein>
<dbReference type="PANTHER" id="PTHR33137:SF4">
    <property type="entry name" value="MEDIATOR OF RNA POLYMERASE II TRANSCRIPTION SUBUNIT 15A-RELATED"/>
    <property type="match status" value="1"/>
</dbReference>
<dbReference type="InterPro" id="IPR044661">
    <property type="entry name" value="MED15a/b/c-like"/>
</dbReference>
<dbReference type="OrthoDB" id="1896842at2759"/>
<dbReference type="PANTHER" id="PTHR33137">
    <property type="entry name" value="MEDIATOR OF RNA POLYMERASE II TRANSCRIPTION SUBUNIT 15A-RELATED"/>
    <property type="match status" value="1"/>
</dbReference>
<feature type="compositionally biased region" description="Polar residues" evidence="1">
    <location>
        <begin position="597"/>
        <end position="608"/>
    </location>
</feature>
<dbReference type="Proteomes" id="UP000594638">
    <property type="component" value="Unassembled WGS sequence"/>
</dbReference>
<gene>
    <name evidence="2" type="ORF">OLEA9_A111569</name>
</gene>
<comment type="caution">
    <text evidence="2">The sequence shown here is derived from an EMBL/GenBank/DDBJ whole genome shotgun (WGS) entry which is preliminary data.</text>
</comment>
<evidence type="ECO:0000313" key="3">
    <source>
        <dbReference type="Proteomes" id="UP000594638"/>
    </source>
</evidence>
<sequence>MAEGKGNANEIEPSFNIDYLMEYLPDDAMGATDIGMEKEGVRGSSSNVNNLNQENKSVNLEKYLVAETQSDIVPPVSQNWKPMDSASDKSINSLAHSLQRSTFPSIYTEFSQTQTSCNIISQSHQHQQLQDQLNNKNAQRPNIQPLSAQFNIYQQQQPVQKQQQKNGYHLDSSTMKHHEQFNVLKHQGQMTSEKSLQQISKPMQMWHSLETLSDAGTNGVPPNPMLVDQQKPVEQLQTAFLGLLQVIESTSQFKLKNSSDWVDPVFKRIQLMNSIYFSEVFTLYQRASESFRQATSAESAARSENIQFLYLKIIKFLQMPKTELMQHRIEIVYQFIKEIVLYLKRIRTKNPVPLQHHQHLKASGNPSKTSSLLQKGNILQFNQVNPYHNNAPTSVPQLLMQQGNLNLQGSCTSQFQVGSSTGMQRSDPSPLLNSFQHSLMKSRQQYSPSQAQQGMSLPHKGSQIGFEHEASGLLPPSSVGISQHNTTLSTQQMRNFPGNSFNNLDFTMRPLSQNPIITVSQYNNRQDQHLPMQKKLKQPMQQMLTERNKQQMVQKMNEDAKMAQFAELNQRMLGKHHSLGQHLEQYPWSMLQPRVASPQSSQHSSTQIEMKDLSSKLSRSTIPLLSTASPSAVPSPLTPATPSSVPTDQEKIPIRFSPLSVEERNKVTQAPIEPPLLQSQGISESQVPVSVTLEYPKSPLLTESTCPLDYQQSRGQADPVQRLVEVVNTMSQKALHAAVRDINSATWIIDRKSGSLLQGESRWDVGQDLEDDTRSCEHGNFDLPCVKTRIKRPLSAISADDMTSAFTRGANFEGGQISEVEFNATFRIKKLKEESNDQLLEEIREINHKLIETVVDVVDMKDFSWAGSADGTVIRCLYNAVRCNGNIKMLNASTQMFSNLIVELLVTADYPNSSPVVLERLPPGCSEAEEVKVLWTKAMSNFSLLLRKYSQPISLKEMAKTWDVCAREVFRQFVQKFGGDDYSLRWKASCSPLHKIIIHSEN</sequence>
<feature type="region of interest" description="Disordered" evidence="1">
    <location>
        <begin position="593"/>
        <end position="656"/>
    </location>
</feature>
<keyword evidence="3" id="KW-1185">Reference proteome</keyword>
<evidence type="ECO:0000313" key="2">
    <source>
        <dbReference type="EMBL" id="CAA2971158.1"/>
    </source>
</evidence>
<dbReference type="AlphaFoldDB" id="A0A8S0QYI5"/>
<dbReference type="EMBL" id="CACTIH010001998">
    <property type="protein sequence ID" value="CAA2971158.1"/>
    <property type="molecule type" value="Genomic_DNA"/>
</dbReference>
<name>A0A8S0QYI5_OLEEU</name>
<reference evidence="2 3" key="1">
    <citation type="submission" date="2019-12" db="EMBL/GenBank/DDBJ databases">
        <authorList>
            <person name="Alioto T."/>
            <person name="Alioto T."/>
            <person name="Gomez Garrido J."/>
        </authorList>
    </citation>
    <scope>NUCLEOTIDE SEQUENCE [LARGE SCALE GENOMIC DNA]</scope>
</reference>
<evidence type="ECO:0000256" key="1">
    <source>
        <dbReference type="SAM" id="MobiDB-lite"/>
    </source>
</evidence>
<dbReference type="Gramene" id="OE9A111569T3">
    <property type="protein sequence ID" value="OE9A111569C3"/>
    <property type="gene ID" value="OE9A111569"/>
</dbReference>
<accession>A0A8S0QYI5</accession>
<feature type="compositionally biased region" description="Polar residues" evidence="1">
    <location>
        <begin position="615"/>
        <end position="647"/>
    </location>
</feature>
<dbReference type="GO" id="GO:0003713">
    <property type="term" value="F:transcription coactivator activity"/>
    <property type="evidence" value="ECO:0007669"/>
    <property type="project" value="InterPro"/>
</dbReference>